<keyword evidence="1" id="KW-0472">Membrane</keyword>
<keyword evidence="3" id="KW-1185">Reference proteome</keyword>
<keyword evidence="1" id="KW-0812">Transmembrane</keyword>
<proteinExistence type="predicted"/>
<sequence>MKKINNYFELGLFFNGIWILSNSFNLLPSFIEGLCCGVGLTLILIGMYAQNHDISKLRIYKKRLLKKVFHF</sequence>
<evidence type="ECO:0000313" key="2">
    <source>
        <dbReference type="EMBL" id="TGA98270.1"/>
    </source>
</evidence>
<accession>A0A4Z0GN23</accession>
<comment type="caution">
    <text evidence="2">The sequence shown here is derived from an EMBL/GenBank/DDBJ whole genome shotgun (WGS) entry which is preliminary data.</text>
</comment>
<keyword evidence="1" id="KW-1133">Transmembrane helix</keyword>
<gene>
    <name evidence="2" type="ORF">E4665_08460</name>
</gene>
<evidence type="ECO:0000313" key="3">
    <source>
        <dbReference type="Proteomes" id="UP000298347"/>
    </source>
</evidence>
<organism evidence="2 3">
    <name type="scientific">Sporolactobacillus shoreae</name>
    <dbReference type="NCBI Taxonomy" id="1465501"/>
    <lineage>
        <taxon>Bacteria</taxon>
        <taxon>Bacillati</taxon>
        <taxon>Bacillota</taxon>
        <taxon>Bacilli</taxon>
        <taxon>Bacillales</taxon>
        <taxon>Sporolactobacillaceae</taxon>
        <taxon>Sporolactobacillus</taxon>
    </lineage>
</organism>
<evidence type="ECO:0000256" key="1">
    <source>
        <dbReference type="SAM" id="Phobius"/>
    </source>
</evidence>
<feature type="transmembrane region" description="Helical" evidence="1">
    <location>
        <begin position="30"/>
        <end position="49"/>
    </location>
</feature>
<dbReference type="OrthoDB" id="1911165at2"/>
<feature type="transmembrane region" description="Helical" evidence="1">
    <location>
        <begin position="7"/>
        <end position="24"/>
    </location>
</feature>
<dbReference type="Proteomes" id="UP000298347">
    <property type="component" value="Unassembled WGS sequence"/>
</dbReference>
<protein>
    <submittedName>
        <fullName evidence="2">Uncharacterized protein</fullName>
    </submittedName>
</protein>
<name>A0A4Z0GN23_9BACL</name>
<dbReference type="EMBL" id="SRJD01000008">
    <property type="protein sequence ID" value="TGA98270.1"/>
    <property type="molecule type" value="Genomic_DNA"/>
</dbReference>
<reference evidence="2 3" key="1">
    <citation type="journal article" date="2015" name="Int. J. Syst. Evol. Microbiol.">
        <title>Sporolactobacillus shoreae sp. nov. and Sporolactobacillus spathodeae sp. nov., two spore-forming lactic acid bacteria isolated from tree barks in Thailand.</title>
        <authorList>
            <person name="Thamacharoensuk T."/>
            <person name="Kitahara M."/>
            <person name="Ohkuma M."/>
            <person name="Thongchul N."/>
            <person name="Tanasupawat S."/>
        </authorList>
    </citation>
    <scope>NUCLEOTIDE SEQUENCE [LARGE SCALE GENOMIC DNA]</scope>
    <source>
        <strain evidence="2 3">BK92</strain>
    </source>
</reference>
<dbReference type="AlphaFoldDB" id="A0A4Z0GN23"/>